<dbReference type="CDD" id="cd16015">
    <property type="entry name" value="LTA_synthase"/>
    <property type="match status" value="1"/>
</dbReference>
<dbReference type="EMBL" id="CP055156">
    <property type="protein sequence ID" value="QNF35228.1"/>
    <property type="molecule type" value="Genomic_DNA"/>
</dbReference>
<evidence type="ECO:0000256" key="9">
    <source>
        <dbReference type="SAM" id="Phobius"/>
    </source>
</evidence>
<feature type="domain" description="Sulfatase N-terminal" evidence="10">
    <location>
        <begin position="272"/>
        <end position="541"/>
    </location>
</feature>
<accession>A0A7G7GDJ4</accession>
<evidence type="ECO:0000313" key="11">
    <source>
        <dbReference type="EMBL" id="QNF35228.1"/>
    </source>
</evidence>
<dbReference type="PIRSF" id="PIRSF005091">
    <property type="entry name" value="Mmb_sulf_HI1246"/>
    <property type="match status" value="1"/>
</dbReference>
<evidence type="ECO:0000256" key="7">
    <source>
        <dbReference type="PIRSR" id="PIRSR005091-2"/>
    </source>
</evidence>
<dbReference type="GO" id="GO:0046872">
    <property type="term" value="F:metal ion binding"/>
    <property type="evidence" value="ECO:0007669"/>
    <property type="project" value="UniProtKB-KW"/>
</dbReference>
<evidence type="ECO:0000313" key="12">
    <source>
        <dbReference type="Proteomes" id="UP000515237"/>
    </source>
</evidence>
<dbReference type="PANTHER" id="PTHR47371:SF3">
    <property type="entry name" value="PHOSPHOGLYCEROL TRANSFERASE I"/>
    <property type="match status" value="1"/>
</dbReference>
<keyword evidence="2" id="KW-1003">Cell membrane</keyword>
<keyword evidence="4 9" id="KW-1133">Transmembrane helix</keyword>
<dbReference type="InterPro" id="IPR000917">
    <property type="entry name" value="Sulfatase_N"/>
</dbReference>
<keyword evidence="3 9" id="KW-0812">Transmembrane</keyword>
<sequence length="618" mass="69365">MKQAYLRPALYYGFWLFVGLIIKALFLAYQHTQTADLNPVEILKIFVNGLRMDASFAAYLCILPFFCFLLETFEKSINLSKAVTIYTLLIIVLTSIICLADLELYKAWGFRLDATPLQYLNTPGEMMASVAATPIFLLSGLLVLLIAFLIFVYLRIVKPHLQANSPEQASIKSKIMAAWCLLVLIVPMRGGLQHIPLNQSDVYFSNKLFANHAAVNVPWNVLYSLNKRNLVSTKNPYNYLEPRLAKNLVDSLYALPATDKDLSPSILKVNRPNVLFIILESYTGKLVGCLGGEPGVTPNLDSLAQQGLLFKNIYASGDRSEKGLVALLSGYPVQTTTSIIKLPRKTEHLPHLNLIMKAQGYTTSYYYGGELAFANIKSYLLNAGYEKLVSKFDFNSGDYNSKWGVHDHVLLERWLSDLKTEKQPFFSTLFTLSSHEPYDIPIPAKFPGTDEATLFKNSMYYTDWAIGKFIREAKKQSWWANTLIVMAADHGHRFPNDDPNYKSSKFRIPFLLTGGALKQAYPANTLIGSQTDIVPTVLQQLQLPAEQFKWGKDLLNPASKPFAFYVFNDGFGFVTPAGVVTYDNIAKKVITQDPGVPEQQITTGKAYMQLSFGDYIDK</sequence>
<dbReference type="Gene3D" id="3.30.1120.80">
    <property type="match status" value="1"/>
</dbReference>
<evidence type="ECO:0000256" key="8">
    <source>
        <dbReference type="PIRSR" id="PIRSR005091-3"/>
    </source>
</evidence>
<evidence type="ECO:0000256" key="5">
    <source>
        <dbReference type="ARBA" id="ARBA00023136"/>
    </source>
</evidence>
<keyword evidence="7" id="KW-0479">Metal-binding</keyword>
<feature type="binding site" evidence="7">
    <location>
        <position position="435"/>
    </location>
    <ligand>
        <name>substrate</name>
    </ligand>
</feature>
<feature type="binding site" evidence="8">
    <location>
        <position position="489"/>
    </location>
    <ligand>
        <name>Mn(2+)</name>
        <dbReference type="ChEBI" id="CHEBI:29035"/>
    </ligand>
</feature>
<keyword evidence="12" id="KW-1185">Reference proteome</keyword>
<keyword evidence="7" id="KW-0464">Manganese</keyword>
<dbReference type="GO" id="GO:0016787">
    <property type="term" value="F:hydrolase activity"/>
    <property type="evidence" value="ECO:0007669"/>
    <property type="project" value="UniProtKB-KW"/>
</dbReference>
<organism evidence="11 12">
    <name type="scientific">Adhaeribacter swui</name>
    <dbReference type="NCBI Taxonomy" id="2086471"/>
    <lineage>
        <taxon>Bacteria</taxon>
        <taxon>Pseudomonadati</taxon>
        <taxon>Bacteroidota</taxon>
        <taxon>Cytophagia</taxon>
        <taxon>Cytophagales</taxon>
        <taxon>Hymenobacteraceae</taxon>
        <taxon>Adhaeribacter</taxon>
    </lineage>
</organism>
<feature type="transmembrane region" description="Helical" evidence="9">
    <location>
        <begin position="128"/>
        <end position="154"/>
    </location>
</feature>
<dbReference type="Pfam" id="PF00884">
    <property type="entry name" value="Sulfatase"/>
    <property type="match status" value="1"/>
</dbReference>
<feature type="transmembrane region" description="Helical" evidence="9">
    <location>
        <begin position="56"/>
        <end position="73"/>
    </location>
</feature>
<dbReference type="InterPro" id="IPR017850">
    <property type="entry name" value="Alkaline_phosphatase_core_sf"/>
</dbReference>
<dbReference type="GO" id="GO:0016740">
    <property type="term" value="F:transferase activity"/>
    <property type="evidence" value="ECO:0007669"/>
    <property type="project" value="UniProtKB-KW"/>
</dbReference>
<evidence type="ECO:0000256" key="2">
    <source>
        <dbReference type="ARBA" id="ARBA00022475"/>
    </source>
</evidence>
<gene>
    <name evidence="11" type="ORF">HUW51_21830</name>
</gene>
<dbReference type="Proteomes" id="UP000515237">
    <property type="component" value="Chromosome"/>
</dbReference>
<feature type="transmembrane region" description="Helical" evidence="9">
    <location>
        <begin position="175"/>
        <end position="192"/>
    </location>
</feature>
<keyword evidence="5 9" id="KW-0472">Membrane</keyword>
<dbReference type="InterPro" id="IPR050448">
    <property type="entry name" value="OpgB/LTA_synthase_biosynth"/>
</dbReference>
<reference evidence="11 12" key="1">
    <citation type="journal article" date="2018" name="Int. J. Syst. Evol. Microbiol.">
        <title>Adhaeribacter swui sp. nov., isolated from wet mud.</title>
        <authorList>
            <person name="Kim D.U."/>
            <person name="Kim K.W."/>
            <person name="Kang M.S."/>
            <person name="Kim J.Y."/>
            <person name="Jang J.H."/>
            <person name="Kim M.K."/>
        </authorList>
    </citation>
    <scope>NUCLEOTIDE SEQUENCE [LARGE SCALE GENOMIC DNA]</scope>
    <source>
        <strain evidence="11 12">KCTC 52873</strain>
    </source>
</reference>
<protein>
    <submittedName>
        <fullName evidence="11">Sulfatase-like hydrolase/transferase</fullName>
    </submittedName>
</protein>
<dbReference type="GO" id="GO:0005886">
    <property type="term" value="C:plasma membrane"/>
    <property type="evidence" value="ECO:0007669"/>
    <property type="project" value="UniProtKB-SubCell"/>
</dbReference>
<dbReference type="PANTHER" id="PTHR47371">
    <property type="entry name" value="LIPOTEICHOIC ACID SYNTHASE"/>
    <property type="match status" value="1"/>
</dbReference>
<evidence type="ECO:0000259" key="10">
    <source>
        <dbReference type="Pfam" id="PF00884"/>
    </source>
</evidence>
<dbReference type="SUPFAM" id="SSF53649">
    <property type="entry name" value="Alkaline phosphatase-like"/>
    <property type="match status" value="1"/>
</dbReference>
<dbReference type="AlphaFoldDB" id="A0A7G7GDJ4"/>
<feature type="binding site" evidence="8">
    <location>
        <position position="280"/>
    </location>
    <ligand>
        <name>Mn(2+)</name>
        <dbReference type="ChEBI" id="CHEBI:29035"/>
    </ligand>
</feature>
<feature type="transmembrane region" description="Helical" evidence="9">
    <location>
        <begin position="9"/>
        <end position="29"/>
    </location>
</feature>
<comment type="subcellular location">
    <subcellularLocation>
        <location evidence="1">Cell membrane</location>
        <topology evidence="1">Multi-pass membrane protein</topology>
    </subcellularLocation>
</comment>
<dbReference type="KEGG" id="aswu:HUW51_21830"/>
<proteinExistence type="predicted"/>
<dbReference type="RefSeq" id="WP_185271719.1">
    <property type="nucleotide sequence ID" value="NZ_CP055156.1"/>
</dbReference>
<feature type="active site" evidence="6">
    <location>
        <position position="320"/>
    </location>
</feature>
<name>A0A7G7GDJ4_9BACT</name>
<keyword evidence="11" id="KW-0378">Hydrolase</keyword>
<evidence type="ECO:0000256" key="3">
    <source>
        <dbReference type="ARBA" id="ARBA00022692"/>
    </source>
</evidence>
<evidence type="ECO:0000256" key="1">
    <source>
        <dbReference type="ARBA" id="ARBA00004651"/>
    </source>
</evidence>
<evidence type="ECO:0000256" key="4">
    <source>
        <dbReference type="ARBA" id="ARBA00022989"/>
    </source>
</evidence>
<keyword evidence="11" id="KW-0808">Transferase</keyword>
<evidence type="ECO:0000256" key="6">
    <source>
        <dbReference type="PIRSR" id="PIRSR005091-1"/>
    </source>
</evidence>
<feature type="binding site" evidence="8">
    <location>
        <position position="490"/>
    </location>
    <ligand>
        <name>Mn(2+)</name>
        <dbReference type="ChEBI" id="CHEBI:29035"/>
    </ligand>
</feature>
<feature type="transmembrane region" description="Helical" evidence="9">
    <location>
        <begin position="85"/>
        <end position="108"/>
    </location>
</feature>
<dbReference type="Gene3D" id="3.40.720.10">
    <property type="entry name" value="Alkaline Phosphatase, subunit A"/>
    <property type="match status" value="1"/>
</dbReference>
<dbReference type="InterPro" id="IPR012160">
    <property type="entry name" value="LtaS-like"/>
</dbReference>